<dbReference type="InterPro" id="IPR039689">
    <property type="entry name" value="CD72"/>
</dbReference>
<dbReference type="PROSITE" id="PS50041">
    <property type="entry name" value="C_TYPE_LECTIN_2"/>
    <property type="match status" value="1"/>
</dbReference>
<dbReference type="SMART" id="SM00034">
    <property type="entry name" value="CLECT"/>
    <property type="match status" value="1"/>
</dbReference>
<dbReference type="KEGG" id="ccin:107264312"/>
<dbReference type="SUPFAM" id="SSF56436">
    <property type="entry name" value="C-type lectin-like"/>
    <property type="match status" value="1"/>
</dbReference>
<accession>A0AAJ7VY09</accession>
<keyword evidence="2" id="KW-1185">Reference proteome</keyword>
<dbReference type="CDD" id="cd00037">
    <property type="entry name" value="CLECT"/>
    <property type="match status" value="1"/>
</dbReference>
<dbReference type="InterPro" id="IPR016186">
    <property type="entry name" value="C-type_lectin-like/link_sf"/>
</dbReference>
<protein>
    <submittedName>
        <fullName evidence="3">C-type lectin domain family 4 member A</fullName>
    </submittedName>
</protein>
<evidence type="ECO:0000313" key="2">
    <source>
        <dbReference type="Proteomes" id="UP000694920"/>
    </source>
</evidence>
<evidence type="ECO:0000259" key="1">
    <source>
        <dbReference type="PROSITE" id="PS50041"/>
    </source>
</evidence>
<dbReference type="PANTHER" id="PTHR15028:SF6">
    <property type="entry name" value="B-CELL DIFFERENTIATION ANTIGEN CD72"/>
    <property type="match status" value="1"/>
</dbReference>
<reference evidence="3" key="1">
    <citation type="submission" date="2025-08" db="UniProtKB">
        <authorList>
            <consortium name="RefSeq"/>
        </authorList>
    </citation>
    <scope>IDENTIFICATION</scope>
</reference>
<dbReference type="GO" id="GO:0004888">
    <property type="term" value="F:transmembrane signaling receptor activity"/>
    <property type="evidence" value="ECO:0007669"/>
    <property type="project" value="InterPro"/>
</dbReference>
<dbReference type="Proteomes" id="UP000694920">
    <property type="component" value="Unplaced"/>
</dbReference>
<dbReference type="InterPro" id="IPR016187">
    <property type="entry name" value="CTDL_fold"/>
</dbReference>
<dbReference type="Pfam" id="PF00059">
    <property type="entry name" value="Lectin_C"/>
    <property type="match status" value="1"/>
</dbReference>
<dbReference type="Gene3D" id="3.10.100.10">
    <property type="entry name" value="Mannose-Binding Protein A, subunit A"/>
    <property type="match status" value="1"/>
</dbReference>
<dbReference type="GeneID" id="107264312"/>
<feature type="domain" description="C-type lectin" evidence="1">
    <location>
        <begin position="128"/>
        <end position="245"/>
    </location>
</feature>
<dbReference type="GO" id="GO:0005886">
    <property type="term" value="C:plasma membrane"/>
    <property type="evidence" value="ECO:0007669"/>
    <property type="project" value="InterPro"/>
</dbReference>
<dbReference type="RefSeq" id="XP_024937413.1">
    <property type="nucleotide sequence ID" value="XM_025081645.1"/>
</dbReference>
<name>A0AAJ7VY09_CEPCN</name>
<dbReference type="InterPro" id="IPR001304">
    <property type="entry name" value="C-type_lectin-like"/>
</dbReference>
<dbReference type="PANTHER" id="PTHR15028">
    <property type="entry name" value="CD72-RELATED"/>
    <property type="match status" value="1"/>
</dbReference>
<evidence type="ECO:0000313" key="3">
    <source>
        <dbReference type="RefSeq" id="XP_024937413.1"/>
    </source>
</evidence>
<gene>
    <name evidence="3" type="primary">LOC107264312</name>
</gene>
<organism evidence="2 3">
    <name type="scientific">Cephus cinctus</name>
    <name type="common">Wheat stem sawfly</name>
    <dbReference type="NCBI Taxonomy" id="211228"/>
    <lineage>
        <taxon>Eukaryota</taxon>
        <taxon>Metazoa</taxon>
        <taxon>Ecdysozoa</taxon>
        <taxon>Arthropoda</taxon>
        <taxon>Hexapoda</taxon>
        <taxon>Insecta</taxon>
        <taxon>Pterygota</taxon>
        <taxon>Neoptera</taxon>
        <taxon>Endopterygota</taxon>
        <taxon>Hymenoptera</taxon>
        <taxon>Cephoidea</taxon>
        <taxon>Cephidae</taxon>
        <taxon>Cephus</taxon>
    </lineage>
</organism>
<proteinExistence type="predicted"/>
<sequence>MSNDSQAAHLSSNLTAKSAAAFERVSRVGPWSELFEDWIISADTNIHARTSKVMKFGDKAIIISGKGTTSNKRDVSETDLYLLGAIEKLVYRVDFLEKRLRRAEELLYYVISGNKEAKDACPTNYTRVGQNCYHFSNREFDWKSSASLCRGMGGNLVELETVEENQDVVAHLQTDKKIRGRNFWTGGLNPGLLWIWAGSARPVHQDTKQIVNGDGRCLKLEYNPASRIYSYKGEDCGSRQRYICELSKDDESANKIARTARELFDGTD</sequence>
<dbReference type="AlphaFoldDB" id="A0AAJ7VY09"/>